<evidence type="ECO:0000256" key="5">
    <source>
        <dbReference type="ARBA" id="ARBA00022737"/>
    </source>
</evidence>
<dbReference type="PROSITE" id="PS50294">
    <property type="entry name" value="WD_REPEATS_REGION"/>
    <property type="match status" value="1"/>
</dbReference>
<dbReference type="EMBL" id="LN890527">
    <property type="protein sequence ID" value="CUS23301.1"/>
    <property type="molecule type" value="Genomic_DNA"/>
</dbReference>
<dbReference type="SUPFAM" id="SSF50978">
    <property type="entry name" value="WD40 repeat-like"/>
    <property type="match status" value="1"/>
</dbReference>
<dbReference type="InterPro" id="IPR001680">
    <property type="entry name" value="WD40_rpt"/>
</dbReference>
<dbReference type="InterPro" id="IPR036322">
    <property type="entry name" value="WD40_repeat_dom_sf"/>
</dbReference>
<accession>A0A0P1KT83</accession>
<evidence type="ECO:0000256" key="3">
    <source>
        <dbReference type="ARBA" id="ARBA00022552"/>
    </source>
</evidence>
<feature type="compositionally biased region" description="Polar residues" evidence="9">
    <location>
        <begin position="8"/>
        <end position="20"/>
    </location>
</feature>
<dbReference type="InterPro" id="IPR019775">
    <property type="entry name" value="WD40_repeat_CS"/>
</dbReference>
<dbReference type="GO" id="GO:0030686">
    <property type="term" value="C:90S preribosome"/>
    <property type="evidence" value="ECO:0007669"/>
    <property type="project" value="TreeGrafter"/>
</dbReference>
<evidence type="ECO:0000256" key="1">
    <source>
        <dbReference type="ARBA" id="ARBA00004099"/>
    </source>
</evidence>
<dbReference type="GO" id="GO:0032040">
    <property type="term" value="C:small-subunit processome"/>
    <property type="evidence" value="ECO:0007669"/>
    <property type="project" value="TreeGrafter"/>
</dbReference>
<evidence type="ECO:0000313" key="11">
    <source>
        <dbReference type="EMBL" id="CUS23301.1"/>
    </source>
</evidence>
<dbReference type="SMART" id="SM01033">
    <property type="entry name" value="BING4CT"/>
    <property type="match status" value="1"/>
</dbReference>
<dbReference type="InterPro" id="IPR015943">
    <property type="entry name" value="WD40/YVTN_repeat-like_dom_sf"/>
</dbReference>
<protein>
    <recommendedName>
        <fullName evidence="7">U three protein 7</fullName>
    </recommendedName>
</protein>
<evidence type="ECO:0000259" key="10">
    <source>
        <dbReference type="SMART" id="SM01033"/>
    </source>
</evidence>
<evidence type="ECO:0000256" key="4">
    <source>
        <dbReference type="ARBA" id="ARBA00022574"/>
    </source>
</evidence>
<feature type="region of interest" description="Disordered" evidence="9">
    <location>
        <begin position="1"/>
        <end position="50"/>
    </location>
</feature>
<evidence type="ECO:0000256" key="8">
    <source>
        <dbReference type="PROSITE-ProRule" id="PRU00221"/>
    </source>
</evidence>
<feature type="domain" description="BING4 C-terminal" evidence="10">
    <location>
        <begin position="377"/>
        <end position="456"/>
    </location>
</feature>
<dbReference type="PANTHER" id="PTHR14085">
    <property type="entry name" value="WD-REPEAT PROTEIN BING4"/>
    <property type="match status" value="1"/>
</dbReference>
<dbReference type="GO" id="GO:0000462">
    <property type="term" value="P:maturation of SSU-rRNA from tricistronic rRNA transcript (SSU-rRNA, 5.8S rRNA, LSU-rRNA)"/>
    <property type="evidence" value="ECO:0007669"/>
    <property type="project" value="TreeGrafter"/>
</dbReference>
<dbReference type="Pfam" id="PF00400">
    <property type="entry name" value="WD40"/>
    <property type="match status" value="1"/>
</dbReference>
<dbReference type="PANTHER" id="PTHR14085:SF3">
    <property type="entry name" value="WD REPEAT-CONTAINING PROTEIN 46"/>
    <property type="match status" value="1"/>
</dbReference>
<comment type="subcellular location">
    <subcellularLocation>
        <location evidence="2">Nucleus</location>
        <location evidence="2">Nucleolus</location>
    </subcellularLocation>
</comment>
<keyword evidence="3" id="KW-0698">rRNA processing</keyword>
<gene>
    <name evidence="11" type="ORF">LAQU0_S09e01706g</name>
</gene>
<dbReference type="PROSITE" id="PS50082">
    <property type="entry name" value="WD_REPEATS_2"/>
    <property type="match status" value="1"/>
</dbReference>
<dbReference type="PROSITE" id="PS00678">
    <property type="entry name" value="WD_REPEATS_1"/>
    <property type="match status" value="1"/>
</dbReference>
<feature type="compositionally biased region" description="Basic and acidic residues" evidence="9">
    <location>
        <begin position="25"/>
        <end position="39"/>
    </location>
</feature>
<keyword evidence="5" id="KW-0677">Repeat</keyword>
<sequence>MYQKPHKQASSDMAKSSKPSVGSHGARDNVGKFDRDASVSKKTNGYKTKDKKLRAGLKRIDDQYKDAVSSAAATEYLLPESSGFLEAEDEMEKTFRVGQDEIKSAVDVTTANKALDLKLTDFGPYSVNYSRNGTHLLVCGKKGHVASMDWRKGELRAELNLNETCQSAIYLQNEQYFAVAQKKYTFIYDHEGVELHRLKQHIEVKHMEFLPYHYLLATAGQSGWLKYQDVSTGQLQAELRTKLGPTSAMAQNPWNAVIHLGHSNGTVTLWAPNMPTPLARLLSARGPITSIAIDRQGYYMATTGADKSLKLWDIRNFRELHTIESLPTPGSNLAISDTGLLALSRGPHVTLWKDAFRSNKSSRPYFGSSGLSDRNTPYMSSMFPGNKVNNMQFVPFEDLLGVGHGTGVRNLIIPGAGEANYDALEVNPFETAKQRQEQEVRTLLNKLPADSIALDPTVIGTVDKRASATRLNAKDLAEITNAKALESKTNKDIPQVMPSVKGKNSGLRSFLRKKTQNVIDERKIRVNAQLEKEKTARQRKEMVKRGEIDEGHQDLVSEALSRFG</sequence>
<proteinExistence type="predicted"/>
<feature type="repeat" description="WD" evidence="8">
    <location>
        <begin position="281"/>
        <end position="322"/>
    </location>
</feature>
<keyword evidence="4 8" id="KW-0853">WD repeat</keyword>
<evidence type="ECO:0000256" key="2">
    <source>
        <dbReference type="ARBA" id="ARBA00004604"/>
    </source>
</evidence>
<dbReference type="OrthoDB" id="10251154at2759"/>
<dbReference type="FunFam" id="2.130.10.10:FF:000378">
    <property type="entry name" value="U3 small nucleolar RNA-associated protein 7"/>
    <property type="match status" value="1"/>
</dbReference>
<comment type="function">
    <text evidence="1">Involved in nucleolar processing of pre-18S ribosomal RNA.</text>
</comment>
<dbReference type="SMART" id="SM00320">
    <property type="entry name" value="WD40"/>
    <property type="match status" value="4"/>
</dbReference>
<name>A0A0P1KT83_9SACH</name>
<dbReference type="AlphaFoldDB" id="A0A0P1KT83"/>
<evidence type="ECO:0000256" key="9">
    <source>
        <dbReference type="SAM" id="MobiDB-lite"/>
    </source>
</evidence>
<dbReference type="Gene3D" id="2.130.10.10">
    <property type="entry name" value="YVTN repeat-like/Quinoprotein amine dehydrogenase"/>
    <property type="match status" value="1"/>
</dbReference>
<keyword evidence="12" id="KW-1185">Reference proteome</keyword>
<dbReference type="Pfam" id="PF08149">
    <property type="entry name" value="BING4CT"/>
    <property type="match status" value="1"/>
</dbReference>
<organism evidence="11 12">
    <name type="scientific">Lachancea quebecensis</name>
    <dbReference type="NCBI Taxonomy" id="1654605"/>
    <lineage>
        <taxon>Eukaryota</taxon>
        <taxon>Fungi</taxon>
        <taxon>Dikarya</taxon>
        <taxon>Ascomycota</taxon>
        <taxon>Saccharomycotina</taxon>
        <taxon>Saccharomycetes</taxon>
        <taxon>Saccharomycetales</taxon>
        <taxon>Saccharomycetaceae</taxon>
        <taxon>Lachancea</taxon>
    </lineage>
</organism>
<dbReference type="InterPro" id="IPR040315">
    <property type="entry name" value="WDR46/Utp7"/>
</dbReference>
<evidence type="ECO:0000256" key="6">
    <source>
        <dbReference type="ARBA" id="ARBA00023242"/>
    </source>
</evidence>
<evidence type="ECO:0000313" key="12">
    <source>
        <dbReference type="Proteomes" id="UP000236544"/>
    </source>
</evidence>
<reference evidence="12" key="1">
    <citation type="submission" date="2015-10" db="EMBL/GenBank/DDBJ databases">
        <authorList>
            <person name="Devillers H."/>
        </authorList>
    </citation>
    <scope>NUCLEOTIDE SEQUENCE [LARGE SCALE GENOMIC DNA]</scope>
</reference>
<evidence type="ECO:0000256" key="7">
    <source>
        <dbReference type="ARBA" id="ARBA00076453"/>
    </source>
</evidence>
<keyword evidence="6" id="KW-0539">Nucleus</keyword>
<dbReference type="InterPro" id="IPR012952">
    <property type="entry name" value="BING4_C_dom"/>
</dbReference>
<dbReference type="Proteomes" id="UP000236544">
    <property type="component" value="Unassembled WGS sequence"/>
</dbReference>